<sequence length="205" mass="23597">MHINQEFSTIHSRITSSFKHDVFARPLFYTYPAGLRFELSESGSSLDQFMTAMRKATSICKDIFAREAMITVCLQKIVGANRFSMKSVLRELHTAGISIPRQRCIWTAQDEDDQVYWVNLAFEISSTALQSLLWCAFAFDFSIRPNPHCKVYLFNLQKGIAVFPYDDRGMDVAGENHELLLHLYNKYNRQLLDCDRLAMDATFTA</sequence>
<gene>
    <name evidence="2" type="ORF">H8L47_27680</name>
</gene>
<dbReference type="RefSeq" id="WP_186957059.1">
    <property type="nucleotide sequence ID" value="NZ_JACOFX010000030.1"/>
</dbReference>
<dbReference type="InterPro" id="IPR024976">
    <property type="entry name" value="DUF3885"/>
</dbReference>
<evidence type="ECO:0000259" key="1">
    <source>
        <dbReference type="Pfam" id="PF13021"/>
    </source>
</evidence>
<comment type="caution">
    <text evidence="2">The sequence shown here is derived from an EMBL/GenBank/DDBJ whole genome shotgun (WGS) entry which is preliminary data.</text>
</comment>
<reference evidence="2 3" key="1">
    <citation type="submission" date="2020-08" db="EMBL/GenBank/DDBJ databases">
        <title>Novel species isolated from subtropical streams in China.</title>
        <authorList>
            <person name="Lu H."/>
        </authorList>
    </citation>
    <scope>NUCLEOTIDE SEQUENCE [LARGE SCALE GENOMIC DNA]</scope>
    <source>
        <strain evidence="2 3">NL8W</strain>
    </source>
</reference>
<dbReference type="Pfam" id="PF13021">
    <property type="entry name" value="DUF3885"/>
    <property type="match status" value="1"/>
</dbReference>
<organism evidence="2 3">
    <name type="scientific">Undibacterium umbellatum</name>
    <dbReference type="NCBI Taxonomy" id="2762300"/>
    <lineage>
        <taxon>Bacteria</taxon>
        <taxon>Pseudomonadati</taxon>
        <taxon>Pseudomonadota</taxon>
        <taxon>Betaproteobacteria</taxon>
        <taxon>Burkholderiales</taxon>
        <taxon>Oxalobacteraceae</taxon>
        <taxon>Undibacterium</taxon>
    </lineage>
</organism>
<proteinExistence type="predicted"/>
<dbReference type="EMBL" id="JACOFX010000030">
    <property type="protein sequence ID" value="MBC3911348.1"/>
    <property type="molecule type" value="Genomic_DNA"/>
</dbReference>
<evidence type="ECO:0000313" key="2">
    <source>
        <dbReference type="EMBL" id="MBC3911348.1"/>
    </source>
</evidence>
<protein>
    <submittedName>
        <fullName evidence="2">DUF3885 domain-containing protein</fullName>
    </submittedName>
</protein>
<evidence type="ECO:0000313" key="3">
    <source>
        <dbReference type="Proteomes" id="UP000646911"/>
    </source>
</evidence>
<keyword evidence="3" id="KW-1185">Reference proteome</keyword>
<dbReference type="Proteomes" id="UP000646911">
    <property type="component" value="Unassembled WGS sequence"/>
</dbReference>
<name>A0ABR6ZHZ7_9BURK</name>
<accession>A0ABR6ZHZ7</accession>
<feature type="domain" description="DUF3885" evidence="1">
    <location>
        <begin position="12"/>
        <end position="195"/>
    </location>
</feature>